<sequence>MAQPIPEIWPNRNILPKVFYLLKYGLARHCNLAEMSYPNYMSYPTNMAYLIHYVLTDHKVRPEYMCFSLTPQHKDYSV</sequence>
<gene>
    <name evidence="1" type="ORF">PRUPE_6G179200</name>
</gene>
<name>A0A251NS19_PRUPE</name>
<keyword evidence="2" id="KW-1185">Reference proteome</keyword>
<accession>A0A251NS19</accession>
<dbReference type="EMBL" id="CM007656">
    <property type="protein sequence ID" value="ONI02137.1"/>
    <property type="molecule type" value="Genomic_DNA"/>
</dbReference>
<evidence type="ECO:0000313" key="2">
    <source>
        <dbReference type="Proteomes" id="UP000006882"/>
    </source>
</evidence>
<proteinExistence type="predicted"/>
<dbReference type="Gramene" id="ONI02137">
    <property type="protein sequence ID" value="ONI02137"/>
    <property type="gene ID" value="PRUPE_6G179200"/>
</dbReference>
<dbReference type="AlphaFoldDB" id="A0A251NS19"/>
<protein>
    <submittedName>
        <fullName evidence="1">Uncharacterized protein</fullName>
    </submittedName>
</protein>
<organism evidence="1 2">
    <name type="scientific">Prunus persica</name>
    <name type="common">Peach</name>
    <name type="synonym">Amygdalus persica</name>
    <dbReference type="NCBI Taxonomy" id="3760"/>
    <lineage>
        <taxon>Eukaryota</taxon>
        <taxon>Viridiplantae</taxon>
        <taxon>Streptophyta</taxon>
        <taxon>Embryophyta</taxon>
        <taxon>Tracheophyta</taxon>
        <taxon>Spermatophyta</taxon>
        <taxon>Magnoliopsida</taxon>
        <taxon>eudicotyledons</taxon>
        <taxon>Gunneridae</taxon>
        <taxon>Pentapetalae</taxon>
        <taxon>rosids</taxon>
        <taxon>fabids</taxon>
        <taxon>Rosales</taxon>
        <taxon>Rosaceae</taxon>
        <taxon>Amygdaloideae</taxon>
        <taxon>Amygdaleae</taxon>
        <taxon>Prunus</taxon>
    </lineage>
</organism>
<dbReference type="Proteomes" id="UP000006882">
    <property type="component" value="Chromosome G6"/>
</dbReference>
<reference evidence="1 2" key="1">
    <citation type="journal article" date="2013" name="Nat. Genet.">
        <title>The high-quality draft genome of peach (Prunus persica) identifies unique patterns of genetic diversity, domestication and genome evolution.</title>
        <authorList>
            <consortium name="International Peach Genome Initiative"/>
            <person name="Verde I."/>
            <person name="Abbott A.G."/>
            <person name="Scalabrin S."/>
            <person name="Jung S."/>
            <person name="Shu S."/>
            <person name="Marroni F."/>
            <person name="Zhebentyayeva T."/>
            <person name="Dettori M.T."/>
            <person name="Grimwood J."/>
            <person name="Cattonaro F."/>
            <person name="Zuccolo A."/>
            <person name="Rossini L."/>
            <person name="Jenkins J."/>
            <person name="Vendramin E."/>
            <person name="Meisel L.A."/>
            <person name="Decroocq V."/>
            <person name="Sosinski B."/>
            <person name="Prochnik S."/>
            <person name="Mitros T."/>
            <person name="Policriti A."/>
            <person name="Cipriani G."/>
            <person name="Dondini L."/>
            <person name="Ficklin S."/>
            <person name="Goodstein D.M."/>
            <person name="Xuan P."/>
            <person name="Del Fabbro C."/>
            <person name="Aramini V."/>
            <person name="Copetti D."/>
            <person name="Gonzalez S."/>
            <person name="Horner D.S."/>
            <person name="Falchi R."/>
            <person name="Lucas S."/>
            <person name="Mica E."/>
            <person name="Maldonado J."/>
            <person name="Lazzari B."/>
            <person name="Bielenberg D."/>
            <person name="Pirona R."/>
            <person name="Miculan M."/>
            <person name="Barakat A."/>
            <person name="Testolin R."/>
            <person name="Stella A."/>
            <person name="Tartarini S."/>
            <person name="Tonutti P."/>
            <person name="Arus P."/>
            <person name="Orellana A."/>
            <person name="Wells C."/>
            <person name="Main D."/>
            <person name="Vizzotto G."/>
            <person name="Silva H."/>
            <person name="Salamini F."/>
            <person name="Schmutz J."/>
            <person name="Morgante M."/>
            <person name="Rokhsar D.S."/>
        </authorList>
    </citation>
    <scope>NUCLEOTIDE SEQUENCE [LARGE SCALE GENOMIC DNA]</scope>
    <source>
        <strain evidence="2">cv. Nemared</strain>
    </source>
</reference>
<evidence type="ECO:0000313" key="1">
    <source>
        <dbReference type="EMBL" id="ONI02137.1"/>
    </source>
</evidence>